<dbReference type="AlphaFoldDB" id="A0A1H8E5U0"/>
<dbReference type="Proteomes" id="UP000199512">
    <property type="component" value="Unassembled WGS sequence"/>
</dbReference>
<keyword evidence="3" id="KW-1185">Reference proteome</keyword>
<feature type="signal peptide" evidence="1">
    <location>
        <begin position="1"/>
        <end position="28"/>
    </location>
</feature>
<organism evidence="2 3">
    <name type="scientific">Peptostreptococcus russellii</name>
    <dbReference type="NCBI Taxonomy" id="215200"/>
    <lineage>
        <taxon>Bacteria</taxon>
        <taxon>Bacillati</taxon>
        <taxon>Bacillota</taxon>
        <taxon>Clostridia</taxon>
        <taxon>Peptostreptococcales</taxon>
        <taxon>Peptostreptococcaceae</taxon>
        <taxon>Peptostreptococcus</taxon>
    </lineage>
</organism>
<dbReference type="Gene3D" id="3.40.50.12090">
    <property type="match status" value="2"/>
</dbReference>
<dbReference type="RefSeq" id="WP_091972791.1">
    <property type="nucleotide sequence ID" value="NZ_CAUWDX010000007.1"/>
</dbReference>
<evidence type="ECO:0000313" key="2">
    <source>
        <dbReference type="EMBL" id="SEN14951.1"/>
    </source>
</evidence>
<reference evidence="2 3" key="1">
    <citation type="submission" date="2016-10" db="EMBL/GenBank/DDBJ databases">
        <authorList>
            <person name="de Groot N.N."/>
        </authorList>
    </citation>
    <scope>NUCLEOTIDE SEQUENCE [LARGE SCALE GENOMIC DNA]</scope>
    <source>
        <strain evidence="2 3">Calf135</strain>
    </source>
</reference>
<dbReference type="InterPro" id="IPR007253">
    <property type="entry name" value="Cell_wall-bd_2"/>
</dbReference>
<keyword evidence="1" id="KW-0732">Signal</keyword>
<dbReference type="InterPro" id="IPR051922">
    <property type="entry name" value="Bact_Sporulation_Assoc"/>
</dbReference>
<name>A0A1H8E5U0_9FIRM</name>
<feature type="chain" id="PRO_5011468639" evidence="1">
    <location>
        <begin position="29"/>
        <end position="435"/>
    </location>
</feature>
<accession>A0A1H8E5U0</accession>
<protein>
    <submittedName>
        <fullName evidence="2">Putative cell wall binding repeat 2</fullName>
    </submittedName>
</protein>
<dbReference type="STRING" id="215200.SAMN05216454_1017"/>
<dbReference type="EMBL" id="FODF01000001">
    <property type="protein sequence ID" value="SEN14951.1"/>
    <property type="molecule type" value="Genomic_DNA"/>
</dbReference>
<evidence type="ECO:0000313" key="3">
    <source>
        <dbReference type="Proteomes" id="UP000199512"/>
    </source>
</evidence>
<evidence type="ECO:0000256" key="1">
    <source>
        <dbReference type="SAM" id="SignalP"/>
    </source>
</evidence>
<proteinExistence type="predicted"/>
<sequence length="435" mass="48701">MKNIKKITTVMVSSIVLSSGIVQATAMAYDNQMDHVADMINQSSELKVVGNGIHQRKLLNRKRIQEIADVYRNASKKKVSDVDIKKFDLILDFPNDVSIKLVSDKVNGMYIGQCSIGNNSEYFSSEENIYENILNIIKNTNQYVDLYKTGEIIREGDYAVTSVELSKATYPKAENVIITGPKGTPDTLSSAPLSGFLQAPILVTDSNKLRDEVKAEIKRLGARNIYITSGLDVVNQSVRDDLVAEGYKIVDLSSNDRYQTSEKVARFIIEKNRSNGDDIDKTILINGQNYADAPSISTFAYREKSPILLTDGKILRKETFEIIKNKENLLIVGGNKSVPKAMEDKLNNNYIKIGRLEGKDRYETSQKIVSSLFVDNNKLLISDGKDDLGAGIMAAGYCFENDRPLLMVKKGNKINENFKKKDLLYLTKKAYEDLN</sequence>
<dbReference type="Pfam" id="PF04122">
    <property type="entry name" value="CW_binding_2"/>
    <property type="match status" value="3"/>
</dbReference>
<dbReference type="OrthoDB" id="1750691at2"/>
<dbReference type="PANTHER" id="PTHR30032">
    <property type="entry name" value="N-ACETYLMURAMOYL-L-ALANINE AMIDASE-RELATED"/>
    <property type="match status" value="1"/>
</dbReference>
<gene>
    <name evidence="2" type="ORF">SAMN05216454_1017</name>
</gene>
<dbReference type="PANTHER" id="PTHR30032:SF8">
    <property type="entry name" value="GERMINATION-SPECIFIC N-ACETYLMURAMOYL-L-ALANINE AMIDASE"/>
    <property type="match status" value="1"/>
</dbReference>